<name>A0A679JC83_9HYPH</name>
<gene>
    <name evidence="1" type="ORF">MBUL_04479</name>
</gene>
<geneLocation type="plasmid" evidence="1">
    <name>2</name>
</geneLocation>
<evidence type="ECO:0000313" key="1">
    <source>
        <dbReference type="EMBL" id="CAA2108986.1"/>
    </source>
</evidence>
<sequence>MTSRERAAFNAGVNAVRQMAMIAAITIEVREDGRDLRQRAAAAALQGLAEGSRALLVASAPAASAHEVL</sequence>
<dbReference type="AlphaFoldDB" id="A0A679JC83"/>
<dbReference type="EMBL" id="LR743505">
    <property type="protein sequence ID" value="CAA2108986.1"/>
    <property type="molecule type" value="Genomic_DNA"/>
</dbReference>
<protein>
    <submittedName>
        <fullName evidence="1">Uncharacterized protein</fullName>
    </submittedName>
</protein>
<proteinExistence type="predicted"/>
<keyword evidence="1" id="KW-0614">Plasmid</keyword>
<organism evidence="1">
    <name type="scientific">Methylobacterium bullatum</name>
    <dbReference type="NCBI Taxonomy" id="570505"/>
    <lineage>
        <taxon>Bacteria</taxon>
        <taxon>Pseudomonadati</taxon>
        <taxon>Pseudomonadota</taxon>
        <taxon>Alphaproteobacteria</taxon>
        <taxon>Hyphomicrobiales</taxon>
        <taxon>Methylobacteriaceae</taxon>
        <taxon>Methylobacterium</taxon>
    </lineage>
</organism>
<reference evidence="1" key="1">
    <citation type="submission" date="2019-12" db="EMBL/GenBank/DDBJ databases">
        <authorList>
            <person name="Cremers G."/>
        </authorList>
    </citation>
    <scope>NUCLEOTIDE SEQUENCE</scope>
    <source>
        <strain evidence="1">Mbul1</strain>
        <plasmid evidence="1">2</plasmid>
    </source>
</reference>
<accession>A0A679JC83</accession>